<gene>
    <name evidence="1" type="ORF">VTK73DRAFT_2961</name>
</gene>
<dbReference type="Gene3D" id="3.30.70.100">
    <property type="match status" value="2"/>
</dbReference>
<dbReference type="PANTHER" id="PTHR42052:SF1">
    <property type="entry name" value="ABM DOMAIN-CONTAINING PROTEIN"/>
    <property type="match status" value="1"/>
</dbReference>
<proteinExistence type="predicted"/>
<dbReference type="InterPro" id="IPR011008">
    <property type="entry name" value="Dimeric_a/b-barrel"/>
</dbReference>
<reference evidence="1 2" key="1">
    <citation type="journal article" date="2024" name="Commun. Biol.">
        <title>Comparative genomic analysis of thermophilic fungi reveals convergent evolutionary adaptations and gene losses.</title>
        <authorList>
            <person name="Steindorff A.S."/>
            <person name="Aguilar-Pontes M.V."/>
            <person name="Robinson A.J."/>
            <person name="Andreopoulos B."/>
            <person name="LaButti K."/>
            <person name="Kuo A."/>
            <person name="Mondo S."/>
            <person name="Riley R."/>
            <person name="Otillar R."/>
            <person name="Haridas S."/>
            <person name="Lipzen A."/>
            <person name="Grimwood J."/>
            <person name="Schmutz J."/>
            <person name="Clum A."/>
            <person name="Reid I.D."/>
            <person name="Moisan M.C."/>
            <person name="Butler G."/>
            <person name="Nguyen T.T.M."/>
            <person name="Dewar K."/>
            <person name="Conant G."/>
            <person name="Drula E."/>
            <person name="Henrissat B."/>
            <person name="Hansel C."/>
            <person name="Singer S."/>
            <person name="Hutchinson M.I."/>
            <person name="de Vries R.P."/>
            <person name="Natvig D.O."/>
            <person name="Powell A.J."/>
            <person name="Tsang A."/>
            <person name="Grigoriev I.V."/>
        </authorList>
    </citation>
    <scope>NUCLEOTIDE SEQUENCE [LARGE SCALE GENOMIC DNA]</scope>
    <source>
        <strain evidence="1 2">ATCC 24622</strain>
    </source>
</reference>
<dbReference type="SUPFAM" id="SSF54909">
    <property type="entry name" value="Dimeric alpha+beta barrel"/>
    <property type="match status" value="2"/>
</dbReference>
<name>A0ABR3X1P7_9PEZI</name>
<dbReference type="Proteomes" id="UP001586593">
    <property type="component" value="Unassembled WGS sequence"/>
</dbReference>
<keyword evidence="2" id="KW-1185">Reference proteome</keyword>
<dbReference type="EMBL" id="JAZHXJ010000189">
    <property type="protein sequence ID" value="KAL1869720.1"/>
    <property type="molecule type" value="Genomic_DNA"/>
</dbReference>
<organism evidence="1 2">
    <name type="scientific">Phialemonium thermophilum</name>
    <dbReference type="NCBI Taxonomy" id="223376"/>
    <lineage>
        <taxon>Eukaryota</taxon>
        <taxon>Fungi</taxon>
        <taxon>Dikarya</taxon>
        <taxon>Ascomycota</taxon>
        <taxon>Pezizomycotina</taxon>
        <taxon>Sordariomycetes</taxon>
        <taxon>Sordariomycetidae</taxon>
        <taxon>Cephalothecales</taxon>
        <taxon>Cephalothecaceae</taxon>
        <taxon>Phialemonium</taxon>
    </lineage>
</organism>
<evidence type="ECO:0008006" key="3">
    <source>
        <dbReference type="Google" id="ProtNLM"/>
    </source>
</evidence>
<dbReference type="PANTHER" id="PTHR42052">
    <property type="entry name" value="ABM DOMAIN-CONTAINING PROTEIN"/>
    <property type="match status" value="1"/>
</dbReference>
<evidence type="ECO:0000313" key="2">
    <source>
        <dbReference type="Proteomes" id="UP001586593"/>
    </source>
</evidence>
<protein>
    <recommendedName>
        <fullName evidence="3">ABM domain-containing protein</fullName>
    </recommendedName>
</protein>
<evidence type="ECO:0000313" key="1">
    <source>
        <dbReference type="EMBL" id="KAL1869720.1"/>
    </source>
</evidence>
<comment type="caution">
    <text evidence="1">The sequence shown here is derived from an EMBL/GenBank/DDBJ whole genome shotgun (WGS) entry which is preliminary data.</text>
</comment>
<accession>A0ABR3X1P7</accession>
<sequence>MAVTELAILTSTNGELSGELRKLLEQARPIQAAWHAENFPALPSTPAERGDAMFQQMEDPRKILLTARWDSVAGHHQWIASEDNKAIMAKLNSHIDSDDLVLFHLDSEIFSAPPPDGATGLVDSPVISVARLMVAPNQRKNFGDKFEEVRNLLEDYAKPHLVRTGWRVDKEHDARDEFVVVCGWDTVQRHLDFAHTAEFLQYREILGFLDGSDIKHYQRFL</sequence>